<comment type="caution">
    <text evidence="1">The sequence shown here is derived from an EMBL/GenBank/DDBJ whole genome shotgun (WGS) entry which is preliminary data.</text>
</comment>
<dbReference type="EMBL" id="PKQI01000003">
    <property type="protein sequence ID" value="NNV22679.1"/>
    <property type="molecule type" value="Genomic_DNA"/>
</dbReference>
<dbReference type="RefSeq" id="WP_171380191.1">
    <property type="nucleotide sequence ID" value="NZ_PKQI01000003.1"/>
</dbReference>
<dbReference type="AlphaFoldDB" id="A0A7Y3WYX8"/>
<sequence>MKERASGEIPTMILRHLGDGTCQTIDQLDAALPLNRRQISDGAAMLIKRDYLDRIEAGCYCLTPSGLAAAHRGERITSGPLQPHTGKCRRPPRDTFRQRAWNAMRMSVTFTIGDLAIVAAKEDKDPESNLVNYLGALRRVGYVTELPVRQSGTHLTSNGFKRFRLLKDTGPVAPVWRAKKRAIWDYNLDGLVGEVSCAR</sequence>
<proteinExistence type="predicted"/>
<reference evidence="1 2" key="1">
    <citation type="submission" date="2018-11" db="EMBL/GenBank/DDBJ databases">
        <title>Genome sequencing and analysis.</title>
        <authorList>
            <person name="Huang Y.-T."/>
        </authorList>
    </citation>
    <scope>NUCLEOTIDE SEQUENCE [LARGE SCALE GENOMIC DNA]</scope>
    <source>
        <strain evidence="1 2">SHIN</strain>
    </source>
</reference>
<dbReference type="Proteomes" id="UP000526233">
    <property type="component" value="Unassembled WGS sequence"/>
</dbReference>
<accession>A0A7Y3WYX8</accession>
<evidence type="ECO:0000313" key="1">
    <source>
        <dbReference type="EMBL" id="NNV22679.1"/>
    </source>
</evidence>
<protein>
    <submittedName>
        <fullName evidence="1">Uncharacterized protein</fullName>
    </submittedName>
</protein>
<evidence type="ECO:0000313" key="2">
    <source>
        <dbReference type="Proteomes" id="UP000526233"/>
    </source>
</evidence>
<organism evidence="1 2">
    <name type="scientific">Brucella pseudogrignonensis</name>
    <dbReference type="NCBI Taxonomy" id="419475"/>
    <lineage>
        <taxon>Bacteria</taxon>
        <taxon>Pseudomonadati</taxon>
        <taxon>Pseudomonadota</taxon>
        <taxon>Alphaproteobacteria</taxon>
        <taxon>Hyphomicrobiales</taxon>
        <taxon>Brucellaceae</taxon>
        <taxon>Brucella/Ochrobactrum group</taxon>
        <taxon>Brucella</taxon>
    </lineage>
</organism>
<gene>
    <name evidence="1" type="ORF">EHE22_19905</name>
</gene>
<name>A0A7Y3WYX8_9HYPH</name>